<name>A0A8H6HS76_9AGAR</name>
<gene>
    <name evidence="2" type="ORF">DFP72DRAFT_473596</name>
</gene>
<dbReference type="EMBL" id="JACGCI010000048">
    <property type="protein sequence ID" value="KAF6751724.1"/>
    <property type="molecule type" value="Genomic_DNA"/>
</dbReference>
<feature type="region of interest" description="Disordered" evidence="1">
    <location>
        <begin position="40"/>
        <end position="90"/>
    </location>
</feature>
<protein>
    <submittedName>
        <fullName evidence="2">Uncharacterized protein</fullName>
    </submittedName>
</protein>
<dbReference type="Proteomes" id="UP000521943">
    <property type="component" value="Unassembled WGS sequence"/>
</dbReference>
<sequence>MAWRVASRQKSPHQSPLECGVQCGSRCAVIRRHYLSSFLLPSSSSSSSSSSPPPGSAGRLDSAPASRAATAPEPLGAHHHRARLRHDGGHNGDARRMDAWVVVENDWLGSGGGCPCFLSRLALRYLFPCGSTSRQTLGTLLSIACCSFRPGTACPLPFSVGPCSLIIAYGHVFQALDLVGVVACGSPARSPRLQPPPLLAPNDAEALDRSTLACIDAEFISVCCPAPVKPTPTPTSWTAPPSVQALVMNGPFVQDVDLVVRSCGPIAHGLGVHQPDNCGDS</sequence>
<organism evidence="2 3">
    <name type="scientific">Ephemerocybe angulata</name>
    <dbReference type="NCBI Taxonomy" id="980116"/>
    <lineage>
        <taxon>Eukaryota</taxon>
        <taxon>Fungi</taxon>
        <taxon>Dikarya</taxon>
        <taxon>Basidiomycota</taxon>
        <taxon>Agaricomycotina</taxon>
        <taxon>Agaricomycetes</taxon>
        <taxon>Agaricomycetidae</taxon>
        <taxon>Agaricales</taxon>
        <taxon>Agaricineae</taxon>
        <taxon>Psathyrellaceae</taxon>
        <taxon>Ephemerocybe</taxon>
    </lineage>
</organism>
<accession>A0A8H6HS76</accession>
<dbReference type="AlphaFoldDB" id="A0A8H6HS76"/>
<feature type="region of interest" description="Disordered" evidence="1">
    <location>
        <begin position="1"/>
        <end position="20"/>
    </location>
</feature>
<feature type="compositionally biased region" description="Low complexity" evidence="1">
    <location>
        <begin position="40"/>
        <end position="50"/>
    </location>
</feature>
<reference evidence="2 3" key="1">
    <citation type="submission" date="2020-07" db="EMBL/GenBank/DDBJ databases">
        <title>Comparative genomics of pyrophilous fungi reveals a link between fire events and developmental genes.</title>
        <authorList>
            <consortium name="DOE Joint Genome Institute"/>
            <person name="Steindorff A.S."/>
            <person name="Carver A."/>
            <person name="Calhoun S."/>
            <person name="Stillman K."/>
            <person name="Liu H."/>
            <person name="Lipzen A."/>
            <person name="Pangilinan J."/>
            <person name="Labutti K."/>
            <person name="Bruns T.D."/>
            <person name="Grigoriev I.V."/>
        </authorList>
    </citation>
    <scope>NUCLEOTIDE SEQUENCE [LARGE SCALE GENOMIC DNA]</scope>
    <source>
        <strain evidence="2 3">CBS 144469</strain>
    </source>
</reference>
<evidence type="ECO:0000313" key="2">
    <source>
        <dbReference type="EMBL" id="KAF6751724.1"/>
    </source>
</evidence>
<keyword evidence="3" id="KW-1185">Reference proteome</keyword>
<evidence type="ECO:0000256" key="1">
    <source>
        <dbReference type="SAM" id="MobiDB-lite"/>
    </source>
</evidence>
<evidence type="ECO:0000313" key="3">
    <source>
        <dbReference type="Proteomes" id="UP000521943"/>
    </source>
</evidence>
<proteinExistence type="predicted"/>
<comment type="caution">
    <text evidence="2">The sequence shown here is derived from an EMBL/GenBank/DDBJ whole genome shotgun (WGS) entry which is preliminary data.</text>
</comment>